<accession>M3DAN6</accession>
<protein>
    <recommendedName>
        <fullName evidence="2">LYR motif-containing protein Cup1-like N-terminal domain-containing protein</fullName>
    </recommendedName>
</protein>
<dbReference type="HOGENOM" id="CLU_037437_1_0_1"/>
<dbReference type="InterPro" id="IPR046896">
    <property type="entry name" value="Cup1-like_N"/>
</dbReference>
<feature type="domain" description="LYR motif-containing protein Cup1-like N-terminal" evidence="2">
    <location>
        <begin position="1"/>
        <end position="92"/>
    </location>
</feature>
<sequence>RSLLREASYLPDPNARLFIRAKVLGQTRKNAFRIRQHRDNPTSVAEWTKLALQQANKALNQLRRANEGERSRLLRVLLMTYGRIGSRRYELLKPLYQTDRKVDGASTENSSSGGGSLDGGDDLPALTPEIYALAKSQKQANPPTHTRKNPRHLEPIIPATNNRMLPMPKKRIKNMHRKWYADFLNRLLPPLPTKEWQQLRDWSQGHNLPDLVIPRRNASERLHFGKYSALEATVLQGRIDNAVYGNREAHEITPRYMQRLWATVFSISPYMVYNDETKEWRVLW</sequence>
<evidence type="ECO:0000313" key="4">
    <source>
        <dbReference type="Proteomes" id="UP000016931"/>
    </source>
</evidence>
<reference evidence="3 4" key="1">
    <citation type="journal article" date="2012" name="PLoS Pathog.">
        <title>Diverse lifestyles and strategies of plant pathogenesis encoded in the genomes of eighteen Dothideomycetes fungi.</title>
        <authorList>
            <person name="Ohm R.A."/>
            <person name="Feau N."/>
            <person name="Henrissat B."/>
            <person name="Schoch C.L."/>
            <person name="Horwitz B.A."/>
            <person name="Barry K.W."/>
            <person name="Condon B.J."/>
            <person name="Copeland A.C."/>
            <person name="Dhillon B."/>
            <person name="Glaser F."/>
            <person name="Hesse C.N."/>
            <person name="Kosti I."/>
            <person name="LaButti K."/>
            <person name="Lindquist E.A."/>
            <person name="Lucas S."/>
            <person name="Salamov A.A."/>
            <person name="Bradshaw R.E."/>
            <person name="Ciuffetti L."/>
            <person name="Hamelin R.C."/>
            <person name="Kema G.H.J."/>
            <person name="Lawrence C."/>
            <person name="Scott J.A."/>
            <person name="Spatafora J.W."/>
            <person name="Turgeon B.G."/>
            <person name="de Wit P.J.G.M."/>
            <person name="Zhong S."/>
            <person name="Goodwin S.B."/>
            <person name="Grigoriev I.V."/>
        </authorList>
    </citation>
    <scope>NUCLEOTIDE SEQUENCE [LARGE SCALE GENOMIC DNA]</scope>
    <source>
        <strain evidence="3 4">SO2202</strain>
    </source>
</reference>
<dbReference type="AlphaFoldDB" id="M3DAN6"/>
<feature type="region of interest" description="Disordered" evidence="1">
    <location>
        <begin position="101"/>
        <end position="122"/>
    </location>
</feature>
<dbReference type="Proteomes" id="UP000016931">
    <property type="component" value="Unassembled WGS sequence"/>
</dbReference>
<gene>
    <name evidence="3" type="ORF">SEPMUDRAFT_28678</name>
</gene>
<organism evidence="3 4">
    <name type="scientific">Sphaerulina musiva (strain SO2202)</name>
    <name type="common">Poplar stem canker fungus</name>
    <name type="synonym">Septoria musiva</name>
    <dbReference type="NCBI Taxonomy" id="692275"/>
    <lineage>
        <taxon>Eukaryota</taxon>
        <taxon>Fungi</taxon>
        <taxon>Dikarya</taxon>
        <taxon>Ascomycota</taxon>
        <taxon>Pezizomycotina</taxon>
        <taxon>Dothideomycetes</taxon>
        <taxon>Dothideomycetidae</taxon>
        <taxon>Mycosphaerellales</taxon>
        <taxon>Mycosphaerellaceae</taxon>
        <taxon>Sphaerulina</taxon>
    </lineage>
</organism>
<dbReference type="Pfam" id="PF20263">
    <property type="entry name" value="LYRM2-like"/>
    <property type="match status" value="1"/>
</dbReference>
<dbReference type="OrthoDB" id="5521299at2759"/>
<evidence type="ECO:0000256" key="1">
    <source>
        <dbReference type="SAM" id="MobiDB-lite"/>
    </source>
</evidence>
<dbReference type="RefSeq" id="XP_016763025.1">
    <property type="nucleotide sequence ID" value="XM_016908443.1"/>
</dbReference>
<proteinExistence type="predicted"/>
<name>M3DAN6_SPHMS</name>
<evidence type="ECO:0000259" key="2">
    <source>
        <dbReference type="Pfam" id="PF20263"/>
    </source>
</evidence>
<evidence type="ECO:0000313" key="3">
    <source>
        <dbReference type="EMBL" id="EMF14904.1"/>
    </source>
</evidence>
<keyword evidence="4" id="KW-1185">Reference proteome</keyword>
<dbReference type="CDD" id="cd20273">
    <property type="entry name" value="Complex1_LYR_unchar"/>
    <property type="match status" value="1"/>
</dbReference>
<dbReference type="EMBL" id="KB456261">
    <property type="protein sequence ID" value="EMF14904.1"/>
    <property type="molecule type" value="Genomic_DNA"/>
</dbReference>
<dbReference type="GeneID" id="27905580"/>
<feature type="non-terminal residue" evidence="3">
    <location>
        <position position="1"/>
    </location>
</feature>
<feature type="non-terminal residue" evidence="3">
    <location>
        <position position="284"/>
    </location>
</feature>
<dbReference type="eggNOG" id="ENOG502S9TZ">
    <property type="taxonomic scope" value="Eukaryota"/>
</dbReference>
<dbReference type="OMA" id="QWRHLFR"/>